<dbReference type="Gene3D" id="2.60.120.340">
    <property type="entry name" value="Nucleoplasmin core domain"/>
    <property type="match status" value="1"/>
</dbReference>
<dbReference type="InterPro" id="IPR023566">
    <property type="entry name" value="PPIase_Fpr3/Fpr4-like"/>
</dbReference>
<feature type="compositionally biased region" description="Basic and acidic residues" evidence="6">
    <location>
        <begin position="167"/>
        <end position="189"/>
    </location>
</feature>
<sequence>MVHLREITEAIWGLVLEPNKAYETVVEKPFRMTMAALEVDNTHGDEITQVMSKSKSNNFILCTLHPSKCLQQMIDLEFYEGQTLSFFAKGRNKVHLTGYILQEIHDHDGCDDHGQGDNLAVWHPQSRDSEDSDSDDEDDDNFDDTTTDDDDDEDEKQSSIQNKKVKREAVDDSEQKNSTKDSKVNDGNKKTKMNKKSKKSASAIADNNGSDIPSAKIKTESASGNDIPKKKQSTDSGLLIEDIKEGKGPEAKLGRNACVYYTGRLKKTNGVFDSCTSGKPFSFKLGAGQVIRGWDEGVKGMRVGGKRRLTIPPSMAYGNDKLDGIPPLSTLVFDVELKAVN</sequence>
<dbReference type="InterPro" id="IPR001179">
    <property type="entry name" value="PPIase_FKBP_dom"/>
</dbReference>
<evidence type="ECO:0000313" key="10">
    <source>
        <dbReference type="Proteomes" id="UP000682733"/>
    </source>
</evidence>
<proteinExistence type="predicted"/>
<dbReference type="PANTHER" id="PTHR43811:SF19">
    <property type="entry name" value="39 KDA FK506-BINDING NUCLEAR PROTEIN"/>
    <property type="match status" value="1"/>
</dbReference>
<comment type="catalytic activity">
    <reaction evidence="1 5">
        <text>[protein]-peptidylproline (omega=180) = [protein]-peptidylproline (omega=0)</text>
        <dbReference type="Rhea" id="RHEA:16237"/>
        <dbReference type="Rhea" id="RHEA-COMP:10747"/>
        <dbReference type="Rhea" id="RHEA-COMP:10748"/>
        <dbReference type="ChEBI" id="CHEBI:83833"/>
        <dbReference type="ChEBI" id="CHEBI:83834"/>
        <dbReference type="EC" id="5.2.1.8"/>
    </reaction>
</comment>
<dbReference type="EC" id="5.2.1.8" evidence="2 5"/>
<dbReference type="EMBL" id="CAJOBA010000304">
    <property type="protein sequence ID" value="CAF3521534.1"/>
    <property type="molecule type" value="Genomic_DNA"/>
</dbReference>
<dbReference type="AlphaFoldDB" id="A0A8S2GIA2"/>
<keyword evidence="4 5" id="KW-0413">Isomerase</keyword>
<evidence type="ECO:0000259" key="7">
    <source>
        <dbReference type="PROSITE" id="PS50059"/>
    </source>
</evidence>
<evidence type="ECO:0000256" key="4">
    <source>
        <dbReference type="ARBA" id="ARBA00023235"/>
    </source>
</evidence>
<dbReference type="GO" id="GO:0003755">
    <property type="term" value="F:peptidyl-prolyl cis-trans isomerase activity"/>
    <property type="evidence" value="ECO:0007669"/>
    <property type="project" value="UniProtKB-KW"/>
</dbReference>
<organism evidence="9 10">
    <name type="scientific">Didymodactylos carnosus</name>
    <dbReference type="NCBI Taxonomy" id="1234261"/>
    <lineage>
        <taxon>Eukaryota</taxon>
        <taxon>Metazoa</taxon>
        <taxon>Spiralia</taxon>
        <taxon>Gnathifera</taxon>
        <taxon>Rotifera</taxon>
        <taxon>Eurotatoria</taxon>
        <taxon>Bdelloidea</taxon>
        <taxon>Philodinida</taxon>
        <taxon>Philodinidae</taxon>
        <taxon>Didymodactylos</taxon>
    </lineage>
</organism>
<dbReference type="Gene3D" id="3.10.50.40">
    <property type="match status" value="1"/>
</dbReference>
<evidence type="ECO:0000313" key="8">
    <source>
        <dbReference type="EMBL" id="CAF0743739.1"/>
    </source>
</evidence>
<dbReference type="Pfam" id="PF17800">
    <property type="entry name" value="NPL"/>
    <property type="match status" value="1"/>
</dbReference>
<accession>A0A8S2GIA2</accession>
<comment type="caution">
    <text evidence="9">The sequence shown here is derived from an EMBL/GenBank/DDBJ whole genome shotgun (WGS) entry which is preliminary data.</text>
</comment>
<feature type="domain" description="PPIase FKBP-type" evidence="7">
    <location>
        <begin position="254"/>
        <end position="341"/>
    </location>
</feature>
<evidence type="ECO:0000256" key="5">
    <source>
        <dbReference type="PROSITE-ProRule" id="PRU00277"/>
    </source>
</evidence>
<dbReference type="FunFam" id="3.10.50.40:FF:000006">
    <property type="entry name" value="Peptidyl-prolyl cis-trans isomerase"/>
    <property type="match status" value="1"/>
</dbReference>
<gene>
    <name evidence="8" type="ORF">OVA965_LOCUS1598</name>
    <name evidence="9" type="ORF">TMI583_LOCUS1598</name>
</gene>
<feature type="compositionally biased region" description="Basic residues" evidence="6">
    <location>
        <begin position="190"/>
        <end position="199"/>
    </location>
</feature>
<dbReference type="SUPFAM" id="SSF54534">
    <property type="entry name" value="FKBP-like"/>
    <property type="match status" value="1"/>
</dbReference>
<feature type="region of interest" description="Disordered" evidence="6">
    <location>
        <begin position="111"/>
        <end position="235"/>
    </location>
</feature>
<dbReference type="Pfam" id="PF00254">
    <property type="entry name" value="FKBP_C"/>
    <property type="match status" value="1"/>
</dbReference>
<dbReference type="Proteomes" id="UP000682733">
    <property type="component" value="Unassembled WGS sequence"/>
</dbReference>
<reference evidence="9" key="1">
    <citation type="submission" date="2021-02" db="EMBL/GenBank/DDBJ databases">
        <authorList>
            <person name="Nowell W R."/>
        </authorList>
    </citation>
    <scope>NUCLEOTIDE SEQUENCE</scope>
</reference>
<dbReference type="PIRSF" id="PIRSF001473">
    <property type="entry name" value="FK506-bp_FPR3"/>
    <property type="match status" value="1"/>
</dbReference>
<dbReference type="Proteomes" id="UP000677228">
    <property type="component" value="Unassembled WGS sequence"/>
</dbReference>
<keyword evidence="3 5" id="KW-0697">Rotamase</keyword>
<evidence type="ECO:0000256" key="2">
    <source>
        <dbReference type="ARBA" id="ARBA00013194"/>
    </source>
</evidence>
<dbReference type="InterPro" id="IPR046357">
    <property type="entry name" value="PPIase_dom_sf"/>
</dbReference>
<feature type="compositionally biased region" description="Acidic residues" evidence="6">
    <location>
        <begin position="130"/>
        <end position="155"/>
    </location>
</feature>
<dbReference type="InterPro" id="IPR041232">
    <property type="entry name" value="NPL"/>
</dbReference>
<name>A0A8S2GIA2_9BILA</name>
<evidence type="ECO:0000256" key="3">
    <source>
        <dbReference type="ARBA" id="ARBA00023110"/>
    </source>
</evidence>
<dbReference type="GO" id="GO:0005730">
    <property type="term" value="C:nucleolus"/>
    <property type="evidence" value="ECO:0007669"/>
    <property type="project" value="TreeGrafter"/>
</dbReference>
<protein>
    <recommendedName>
        <fullName evidence="2 5">peptidylprolyl isomerase</fullName>
        <ecNumber evidence="2 5">5.2.1.8</ecNumber>
    </recommendedName>
</protein>
<dbReference type="GO" id="GO:0000785">
    <property type="term" value="C:chromatin"/>
    <property type="evidence" value="ECO:0007669"/>
    <property type="project" value="TreeGrafter"/>
</dbReference>
<evidence type="ECO:0000313" key="9">
    <source>
        <dbReference type="EMBL" id="CAF3521534.1"/>
    </source>
</evidence>
<dbReference type="PROSITE" id="PS50059">
    <property type="entry name" value="FKBP_PPIASE"/>
    <property type="match status" value="1"/>
</dbReference>
<dbReference type="PANTHER" id="PTHR43811">
    <property type="entry name" value="FKBP-TYPE PEPTIDYL-PROLYL CIS-TRANS ISOMERASE FKPA"/>
    <property type="match status" value="1"/>
</dbReference>
<dbReference type="EMBL" id="CAJNOK010000304">
    <property type="protein sequence ID" value="CAF0743739.1"/>
    <property type="molecule type" value="Genomic_DNA"/>
</dbReference>
<evidence type="ECO:0000256" key="6">
    <source>
        <dbReference type="SAM" id="MobiDB-lite"/>
    </source>
</evidence>
<evidence type="ECO:0000256" key="1">
    <source>
        <dbReference type="ARBA" id="ARBA00000971"/>
    </source>
</evidence>